<dbReference type="OrthoDB" id="9777124at2"/>
<feature type="transmembrane region" description="Helical" evidence="10">
    <location>
        <begin position="143"/>
        <end position="176"/>
    </location>
</feature>
<dbReference type="Pfam" id="PF02660">
    <property type="entry name" value="G3P_acyltransf"/>
    <property type="match status" value="1"/>
</dbReference>
<feature type="transmembrane region" description="Helical" evidence="10">
    <location>
        <begin position="6"/>
        <end position="30"/>
    </location>
</feature>
<comment type="subunit">
    <text evidence="10">Probably interacts with PlsX.</text>
</comment>
<organism evidence="11 12">
    <name type="scientific">Companilactobacillus ginsenosidimutans</name>
    <dbReference type="NCBI Taxonomy" id="1007676"/>
    <lineage>
        <taxon>Bacteria</taxon>
        <taxon>Bacillati</taxon>
        <taxon>Bacillota</taxon>
        <taxon>Bacilli</taxon>
        <taxon>Lactobacillales</taxon>
        <taxon>Lactobacillaceae</taxon>
        <taxon>Companilactobacillus</taxon>
    </lineage>
</organism>
<dbReference type="SMART" id="SM01207">
    <property type="entry name" value="G3P_acyltransf"/>
    <property type="match status" value="1"/>
</dbReference>
<keyword evidence="12" id="KW-1185">Reference proteome</keyword>
<comment type="similarity">
    <text evidence="10">Belongs to the PlsY family.</text>
</comment>
<evidence type="ECO:0000313" key="12">
    <source>
        <dbReference type="Proteomes" id="UP000036106"/>
    </source>
</evidence>
<dbReference type="PATRIC" id="fig|1007676.4.peg.534"/>
<feature type="transmembrane region" description="Helical" evidence="10">
    <location>
        <begin position="113"/>
        <end position="137"/>
    </location>
</feature>
<comment type="function">
    <text evidence="10">Catalyzes the transfer of an acyl group from acyl-phosphate (acyl-PO(4)) to glycerol-3-phosphate (G3P) to form lysophosphatidic acid (LPA). This enzyme utilizes acyl-phosphate as fatty acyl donor, but not acyl-CoA or acyl-ACP.</text>
</comment>
<keyword evidence="7 10" id="KW-0472">Membrane</keyword>
<dbReference type="Proteomes" id="UP000036106">
    <property type="component" value="Chromosome"/>
</dbReference>
<proteinExistence type="inferred from homology"/>
<accession>A0A0H4QYJ4</accession>
<evidence type="ECO:0000256" key="4">
    <source>
        <dbReference type="ARBA" id="ARBA00022692"/>
    </source>
</evidence>
<evidence type="ECO:0000256" key="9">
    <source>
        <dbReference type="ARBA" id="ARBA00023264"/>
    </source>
</evidence>
<dbReference type="GO" id="GO:0005886">
    <property type="term" value="C:plasma membrane"/>
    <property type="evidence" value="ECO:0007669"/>
    <property type="project" value="UniProtKB-SubCell"/>
</dbReference>
<dbReference type="UniPathway" id="UPA00085"/>
<dbReference type="EC" id="2.3.1.275" evidence="10"/>
<keyword evidence="2 10" id="KW-0444">Lipid biosynthesis</keyword>
<dbReference type="PANTHER" id="PTHR30309:SF0">
    <property type="entry name" value="GLYCEROL-3-PHOSPHATE ACYLTRANSFERASE-RELATED"/>
    <property type="match status" value="1"/>
</dbReference>
<gene>
    <name evidence="10" type="primary">plsY</name>
    <name evidence="11" type="ORF">ABM34_02575</name>
</gene>
<evidence type="ECO:0000256" key="8">
    <source>
        <dbReference type="ARBA" id="ARBA00023209"/>
    </source>
</evidence>
<dbReference type="HAMAP" id="MF_01043">
    <property type="entry name" value="PlsY"/>
    <property type="match status" value="1"/>
</dbReference>
<evidence type="ECO:0000256" key="3">
    <source>
        <dbReference type="ARBA" id="ARBA00022679"/>
    </source>
</evidence>
<dbReference type="InterPro" id="IPR003811">
    <property type="entry name" value="G3P_acylTferase_PlsY"/>
</dbReference>
<dbReference type="PANTHER" id="PTHR30309">
    <property type="entry name" value="INNER MEMBRANE PROTEIN YGIH"/>
    <property type="match status" value="1"/>
</dbReference>
<comment type="catalytic activity">
    <reaction evidence="10">
        <text>an acyl phosphate + sn-glycerol 3-phosphate = a 1-acyl-sn-glycero-3-phosphate + phosphate</text>
        <dbReference type="Rhea" id="RHEA:34075"/>
        <dbReference type="ChEBI" id="CHEBI:43474"/>
        <dbReference type="ChEBI" id="CHEBI:57597"/>
        <dbReference type="ChEBI" id="CHEBI:57970"/>
        <dbReference type="ChEBI" id="CHEBI:59918"/>
        <dbReference type="EC" id="2.3.1.275"/>
    </reaction>
</comment>
<comment type="subcellular location">
    <subcellularLocation>
        <location evidence="10">Cell membrane</location>
        <topology evidence="10">Multi-pass membrane protein</topology>
    </subcellularLocation>
</comment>
<evidence type="ECO:0000256" key="5">
    <source>
        <dbReference type="ARBA" id="ARBA00022989"/>
    </source>
</evidence>
<reference evidence="12" key="1">
    <citation type="submission" date="2015-07" db="EMBL/GenBank/DDBJ databases">
        <title>Lactobacillus ginsenosidimutans/EMML 3141/ whole genome sequencing.</title>
        <authorList>
            <person name="Kim M.K."/>
            <person name="Im W.-T."/>
            <person name="Srinivasan S."/>
            <person name="Lee J.-J."/>
        </authorList>
    </citation>
    <scope>NUCLEOTIDE SEQUENCE [LARGE SCALE GENOMIC DNA]</scope>
    <source>
        <strain evidence="12">EMML 3041</strain>
    </source>
</reference>
<keyword evidence="6 10" id="KW-0443">Lipid metabolism</keyword>
<name>A0A0H4QYJ4_9LACO</name>
<dbReference type="RefSeq" id="WP_048703031.1">
    <property type="nucleotide sequence ID" value="NZ_CP012034.1"/>
</dbReference>
<keyword evidence="1 10" id="KW-1003">Cell membrane</keyword>
<keyword evidence="8 10" id="KW-0594">Phospholipid biosynthesis</keyword>
<dbReference type="STRING" id="1007676.ABM34_02575"/>
<protein>
    <recommendedName>
        <fullName evidence="10">Glycerol-3-phosphate acyltransferase</fullName>
    </recommendedName>
    <alternativeName>
        <fullName evidence="10">Acyl-PO4 G3P acyltransferase</fullName>
    </alternativeName>
    <alternativeName>
        <fullName evidence="10">Acyl-phosphate--glycerol-3-phosphate acyltransferase</fullName>
    </alternativeName>
    <alternativeName>
        <fullName evidence="10">G3P acyltransferase</fullName>
        <shortName evidence="10">GPAT</shortName>
        <ecNumber evidence="10">2.3.1.275</ecNumber>
    </alternativeName>
    <alternativeName>
        <fullName evidence="10">Lysophosphatidic acid synthase</fullName>
        <shortName evidence="10">LPA synthase</shortName>
    </alternativeName>
</protein>
<evidence type="ECO:0000256" key="1">
    <source>
        <dbReference type="ARBA" id="ARBA00022475"/>
    </source>
</evidence>
<evidence type="ECO:0000256" key="10">
    <source>
        <dbReference type="HAMAP-Rule" id="MF_01043"/>
    </source>
</evidence>
<keyword evidence="9 10" id="KW-1208">Phospholipid metabolism</keyword>
<evidence type="ECO:0000256" key="7">
    <source>
        <dbReference type="ARBA" id="ARBA00023136"/>
    </source>
</evidence>
<feature type="transmembrane region" description="Helical" evidence="10">
    <location>
        <begin position="50"/>
        <end position="77"/>
    </location>
</feature>
<evidence type="ECO:0000256" key="6">
    <source>
        <dbReference type="ARBA" id="ARBA00023098"/>
    </source>
</evidence>
<keyword evidence="5 10" id="KW-1133">Transmembrane helix</keyword>
<dbReference type="GO" id="GO:0043772">
    <property type="term" value="F:acyl-phosphate glycerol-3-phosphate acyltransferase activity"/>
    <property type="evidence" value="ECO:0007669"/>
    <property type="project" value="UniProtKB-UniRule"/>
</dbReference>
<feature type="transmembrane region" description="Helical" evidence="10">
    <location>
        <begin position="83"/>
        <end position="101"/>
    </location>
</feature>
<keyword evidence="4 10" id="KW-0812">Transmembrane</keyword>
<dbReference type="AlphaFoldDB" id="A0A0H4QYJ4"/>
<dbReference type="EMBL" id="CP012034">
    <property type="protein sequence ID" value="AKP66545.1"/>
    <property type="molecule type" value="Genomic_DNA"/>
</dbReference>
<keyword evidence="3 10" id="KW-0808">Transferase</keyword>
<dbReference type="GO" id="GO:0008654">
    <property type="term" value="P:phospholipid biosynthetic process"/>
    <property type="evidence" value="ECO:0007669"/>
    <property type="project" value="UniProtKB-UniRule"/>
</dbReference>
<dbReference type="KEGG" id="lgn:ABM34_02575"/>
<evidence type="ECO:0000313" key="11">
    <source>
        <dbReference type="EMBL" id="AKP66545.1"/>
    </source>
</evidence>
<sequence>MFLAKLFICIILAYLIGSFPTAYIVGKVFFRKNIFDFGSGNVGTTNAYRVFGPIAGTGVLFADILKGTLGAFLPIFIGLDRPWMLFVGLFAVIGHVFSIFLKFKGGKAVATSAGILLAYSPILFLVCFACFALIVYLTSMVSVASLITIVVFTLASLFLHDWILTSVACVVTIIIYVKHIPNIKRLLKGKENLVSIGLAYQRQQKNKSQNKNDH</sequence>
<comment type="pathway">
    <text evidence="10">Lipid metabolism; phospholipid metabolism.</text>
</comment>
<evidence type="ECO:0000256" key="2">
    <source>
        <dbReference type="ARBA" id="ARBA00022516"/>
    </source>
</evidence>
<dbReference type="NCBIfam" id="TIGR00023">
    <property type="entry name" value="glycerol-3-phosphate 1-O-acyltransferase PlsY"/>
    <property type="match status" value="1"/>
</dbReference>